<evidence type="ECO:0000259" key="2">
    <source>
        <dbReference type="Pfam" id="PF09949"/>
    </source>
</evidence>
<keyword evidence="1" id="KW-0732">Signal</keyword>
<dbReference type="Proteomes" id="UP001168380">
    <property type="component" value="Unassembled WGS sequence"/>
</dbReference>
<organism evidence="3 4">
    <name type="scientific">Gilvimarinus algae</name>
    <dbReference type="NCBI Taxonomy" id="3058037"/>
    <lineage>
        <taxon>Bacteria</taxon>
        <taxon>Pseudomonadati</taxon>
        <taxon>Pseudomonadota</taxon>
        <taxon>Gammaproteobacteria</taxon>
        <taxon>Cellvibrionales</taxon>
        <taxon>Cellvibrionaceae</taxon>
        <taxon>Gilvimarinus</taxon>
    </lineage>
</organism>
<dbReference type="InterPro" id="IPR019236">
    <property type="entry name" value="APP1_cat"/>
</dbReference>
<protein>
    <submittedName>
        <fullName evidence="3">DUF2183 domain-containing protein</fullName>
    </submittedName>
</protein>
<gene>
    <name evidence="3" type="ORF">QWI16_03020</name>
</gene>
<feature type="domain" description="Phosphatidate phosphatase APP1 catalytic" evidence="2">
    <location>
        <begin position="177"/>
        <end position="325"/>
    </location>
</feature>
<keyword evidence="4" id="KW-1185">Reference proteome</keyword>
<dbReference type="EMBL" id="JAULRT010000032">
    <property type="protein sequence ID" value="MDO3381128.1"/>
    <property type="molecule type" value="Genomic_DNA"/>
</dbReference>
<reference evidence="3" key="1">
    <citation type="submission" date="2023-07" db="EMBL/GenBank/DDBJ databases">
        <title>Gilvimarinus algae sp. nov., isolated from the surface of Kelp.</title>
        <authorList>
            <person name="Sun Y.Y."/>
            <person name="Gong Y."/>
            <person name="Du Z.J."/>
        </authorList>
    </citation>
    <scope>NUCLEOTIDE SEQUENCE</scope>
    <source>
        <strain evidence="3">SDUM040014</strain>
    </source>
</reference>
<dbReference type="PANTHER" id="PTHR28208:SF1">
    <property type="entry name" value="FILAMENT ORGANIZATION PROTEIN APP1-LIKE, PUTATIVE (AFU_ORTHOLOGUE AFUA_1G06650)-RELATED"/>
    <property type="match status" value="1"/>
</dbReference>
<evidence type="ECO:0000313" key="3">
    <source>
        <dbReference type="EMBL" id="MDO3381128.1"/>
    </source>
</evidence>
<feature type="signal peptide" evidence="1">
    <location>
        <begin position="1"/>
        <end position="21"/>
    </location>
</feature>
<dbReference type="InterPro" id="IPR052935">
    <property type="entry name" value="Mg2+_PAP"/>
</dbReference>
<proteinExistence type="predicted"/>
<dbReference type="Pfam" id="PF09949">
    <property type="entry name" value="APP1_cat"/>
    <property type="match status" value="1"/>
</dbReference>
<comment type="caution">
    <text evidence="3">The sequence shown here is derived from an EMBL/GenBank/DDBJ whole genome shotgun (WGS) entry which is preliminary data.</text>
</comment>
<evidence type="ECO:0000256" key="1">
    <source>
        <dbReference type="SAM" id="SignalP"/>
    </source>
</evidence>
<evidence type="ECO:0000313" key="4">
    <source>
        <dbReference type="Proteomes" id="UP001168380"/>
    </source>
</evidence>
<name>A0ABT8TCM4_9GAMM</name>
<accession>A0ABT8TCM4</accession>
<sequence length="377" mass="42967">MHQLTASIVILFILLTGCTNTAQTASDLKSDETIVFFRTSAWFDNSENLWKIPIHGWVYEPQSSIVRASLFEAALSAKYQIDISDTQRETFEKRVNLLIADNERGKKIVIRLADDTITLPKTTPNGHFYHIINLTPEEAISHINPANHTIHFRAVLSSSDTREFSGEVKLYPPTGLTVISDIDDTVKRTGVTNTEELMRSTFLLPFSSIAGMSRAYQQMESKGAQFHYVSSSPWQLYPELLSMLNQSDFPWASFTLKSVRFRDKTVFGLFKKGIETKPQQISKLINRYPKRDFILVGDSGEHDPEVYQAIYKEFPDQVKAIWIRDIGSDGQIRERIDAINNAIHPMSIQLFREPESIITYFNQYLSKALAVETETSL</sequence>
<feature type="chain" id="PRO_5047138781" evidence="1">
    <location>
        <begin position="22"/>
        <end position="377"/>
    </location>
</feature>
<dbReference type="PANTHER" id="PTHR28208">
    <property type="entry name" value="PHOSPHATIDATE PHOSPHATASE APP1"/>
    <property type="match status" value="1"/>
</dbReference>